<evidence type="ECO:0000313" key="9">
    <source>
        <dbReference type="Proteomes" id="UP000813385"/>
    </source>
</evidence>
<name>A0A8K0X9H1_9PEZI</name>
<evidence type="ECO:0000259" key="7">
    <source>
        <dbReference type="Pfam" id="PF00171"/>
    </source>
</evidence>
<comment type="catalytic activity">
    <reaction evidence="4">
        <text>an aldehyde + NAD(+) + H2O = a carboxylate + NADH + 2 H(+)</text>
        <dbReference type="Rhea" id="RHEA:16185"/>
        <dbReference type="ChEBI" id="CHEBI:15377"/>
        <dbReference type="ChEBI" id="CHEBI:15378"/>
        <dbReference type="ChEBI" id="CHEBI:17478"/>
        <dbReference type="ChEBI" id="CHEBI:29067"/>
        <dbReference type="ChEBI" id="CHEBI:57540"/>
        <dbReference type="ChEBI" id="CHEBI:57945"/>
        <dbReference type="EC" id="1.2.1.3"/>
    </reaction>
</comment>
<organism evidence="8 9">
    <name type="scientific">Plectosphaerella cucumerina</name>
    <dbReference type="NCBI Taxonomy" id="40658"/>
    <lineage>
        <taxon>Eukaryota</taxon>
        <taxon>Fungi</taxon>
        <taxon>Dikarya</taxon>
        <taxon>Ascomycota</taxon>
        <taxon>Pezizomycotina</taxon>
        <taxon>Sordariomycetes</taxon>
        <taxon>Hypocreomycetidae</taxon>
        <taxon>Glomerellales</taxon>
        <taxon>Plectosphaerellaceae</taxon>
        <taxon>Plectosphaerella</taxon>
    </lineage>
</organism>
<dbReference type="PANTHER" id="PTHR11699">
    <property type="entry name" value="ALDEHYDE DEHYDROGENASE-RELATED"/>
    <property type="match status" value="1"/>
</dbReference>
<dbReference type="OrthoDB" id="310895at2759"/>
<comment type="similarity">
    <text evidence="1 6">Belongs to the aldehyde dehydrogenase family.</text>
</comment>
<evidence type="ECO:0000313" key="8">
    <source>
        <dbReference type="EMBL" id="KAH7376877.1"/>
    </source>
</evidence>
<evidence type="ECO:0000256" key="4">
    <source>
        <dbReference type="ARBA" id="ARBA00049194"/>
    </source>
</evidence>
<comment type="caution">
    <text evidence="8">The sequence shown here is derived from an EMBL/GenBank/DDBJ whole genome shotgun (WGS) entry which is preliminary data.</text>
</comment>
<dbReference type="FunFam" id="3.40.605.10:FF:000007">
    <property type="entry name" value="NAD/NADP-dependent betaine aldehyde dehydrogenase"/>
    <property type="match status" value="1"/>
</dbReference>
<dbReference type="Pfam" id="PF00171">
    <property type="entry name" value="Aldedh"/>
    <property type="match status" value="1"/>
</dbReference>
<dbReference type="EMBL" id="JAGPXD010000001">
    <property type="protein sequence ID" value="KAH7376877.1"/>
    <property type="molecule type" value="Genomic_DNA"/>
</dbReference>
<dbReference type="GO" id="GO:0004029">
    <property type="term" value="F:aldehyde dehydrogenase (NAD+) activity"/>
    <property type="evidence" value="ECO:0007669"/>
    <property type="project" value="UniProtKB-EC"/>
</dbReference>
<dbReference type="FunFam" id="3.40.309.10:FF:000012">
    <property type="entry name" value="Betaine aldehyde dehydrogenase"/>
    <property type="match status" value="1"/>
</dbReference>
<dbReference type="EC" id="1.2.1.3" evidence="3"/>
<feature type="domain" description="Aldehyde dehydrogenase" evidence="7">
    <location>
        <begin position="13"/>
        <end position="476"/>
    </location>
</feature>
<proteinExistence type="inferred from homology"/>
<sequence>MDFETGLFINNEYVSSASGETISVYNPTDDTLVTDKIQVAGPEDVDRAVASAKAAFKTWRSTPTAQRAAIMNKYADLVEKHADQLALLETTNMGAPVILTRMLVDSQVASFRYYAGLIDKVHGETYNEDGDGLFKMITYEPLGVCAGISAWNGTYLSIGWKIAPAVAMGNTFVHKSSERDPLGALFLGRLFKEAGFPPGVVNLLSGDGKTGALLASHMDIARISFTGSIAAGRKVQVAAAQSNLKPVTLELGGKSASIVFDDANIDNAIRHNSMNFLANNAQACSAASRLFVHENIAPAFIEKLKQAWTGFLGALGDPSQSTTFLGPMVDKAQVKFVNAYIEDAKAEGIEVLVDGKEAGQRPGNYLGPTLLLNPPLDSKVWKEEIFGPVLVVRTFKTEEEVLEQANDTDYGLSGIIFTSDISRALRVASKLEVGTLSINGSHYPSKVTPWSGWKQSGYGKEGGLESIKEFVQSKSIHVHLNV</sequence>
<evidence type="ECO:0000256" key="5">
    <source>
        <dbReference type="PROSITE-ProRule" id="PRU10007"/>
    </source>
</evidence>
<gene>
    <name evidence="8" type="ORF">B0T11DRAFT_251179</name>
</gene>
<reference evidence="8" key="1">
    <citation type="journal article" date="2021" name="Nat. Commun.">
        <title>Genetic determinants of endophytism in the Arabidopsis root mycobiome.</title>
        <authorList>
            <person name="Mesny F."/>
            <person name="Miyauchi S."/>
            <person name="Thiergart T."/>
            <person name="Pickel B."/>
            <person name="Atanasova L."/>
            <person name="Karlsson M."/>
            <person name="Huettel B."/>
            <person name="Barry K.W."/>
            <person name="Haridas S."/>
            <person name="Chen C."/>
            <person name="Bauer D."/>
            <person name="Andreopoulos W."/>
            <person name="Pangilinan J."/>
            <person name="LaButti K."/>
            <person name="Riley R."/>
            <person name="Lipzen A."/>
            <person name="Clum A."/>
            <person name="Drula E."/>
            <person name="Henrissat B."/>
            <person name="Kohler A."/>
            <person name="Grigoriev I.V."/>
            <person name="Martin F.M."/>
            <person name="Hacquard S."/>
        </authorList>
    </citation>
    <scope>NUCLEOTIDE SEQUENCE</scope>
    <source>
        <strain evidence="8">MPI-CAGE-AT-0016</strain>
    </source>
</reference>
<dbReference type="InterPro" id="IPR016161">
    <property type="entry name" value="Ald_DH/histidinol_DH"/>
</dbReference>
<evidence type="ECO:0000256" key="1">
    <source>
        <dbReference type="ARBA" id="ARBA00009986"/>
    </source>
</evidence>
<dbReference type="InterPro" id="IPR015590">
    <property type="entry name" value="Aldehyde_DH_dom"/>
</dbReference>
<evidence type="ECO:0000256" key="2">
    <source>
        <dbReference type="ARBA" id="ARBA00023002"/>
    </source>
</evidence>
<dbReference type="Gene3D" id="3.40.605.10">
    <property type="entry name" value="Aldehyde Dehydrogenase, Chain A, domain 1"/>
    <property type="match status" value="1"/>
</dbReference>
<evidence type="ECO:0000256" key="6">
    <source>
        <dbReference type="RuleBase" id="RU003345"/>
    </source>
</evidence>
<dbReference type="Gene3D" id="3.40.309.10">
    <property type="entry name" value="Aldehyde Dehydrogenase, Chain A, domain 2"/>
    <property type="match status" value="1"/>
</dbReference>
<dbReference type="AlphaFoldDB" id="A0A8K0X9H1"/>
<protein>
    <recommendedName>
        <fullName evidence="3">aldehyde dehydrogenase (NAD(+))</fullName>
        <ecNumber evidence="3">1.2.1.3</ecNumber>
    </recommendedName>
</protein>
<keyword evidence="2 6" id="KW-0560">Oxidoreductase</keyword>
<dbReference type="InterPro" id="IPR029510">
    <property type="entry name" value="Ald_DH_CS_GLU"/>
</dbReference>
<evidence type="ECO:0000256" key="3">
    <source>
        <dbReference type="ARBA" id="ARBA00024226"/>
    </source>
</evidence>
<dbReference type="InterPro" id="IPR016162">
    <property type="entry name" value="Ald_DH_N"/>
</dbReference>
<accession>A0A8K0X9H1</accession>
<feature type="active site" evidence="5">
    <location>
        <position position="250"/>
    </location>
</feature>
<dbReference type="PROSITE" id="PS00687">
    <property type="entry name" value="ALDEHYDE_DEHYDR_GLU"/>
    <property type="match status" value="1"/>
</dbReference>
<dbReference type="SUPFAM" id="SSF53720">
    <property type="entry name" value="ALDH-like"/>
    <property type="match status" value="1"/>
</dbReference>
<dbReference type="Proteomes" id="UP000813385">
    <property type="component" value="Unassembled WGS sequence"/>
</dbReference>
<dbReference type="InterPro" id="IPR016163">
    <property type="entry name" value="Ald_DH_C"/>
</dbReference>
<keyword evidence="9" id="KW-1185">Reference proteome</keyword>